<dbReference type="Pfam" id="PF18765">
    <property type="entry name" value="Polbeta"/>
    <property type="match status" value="1"/>
</dbReference>
<sequence>MTYDNFLFKKKDIANICDKYDVGFLGVFGSQARGTATKNSDVDLLVSFIKPKSFFDMIHMEKEFSKKFNKKIDLVTKQSISPYLRERILQEVKPLYERT</sequence>
<evidence type="ECO:0000256" key="6">
    <source>
        <dbReference type="ARBA" id="ARBA00022840"/>
    </source>
</evidence>
<dbReference type="CDD" id="cd05403">
    <property type="entry name" value="NT_KNTase_like"/>
    <property type="match status" value="1"/>
</dbReference>
<dbReference type="GO" id="GO:0016779">
    <property type="term" value="F:nucleotidyltransferase activity"/>
    <property type="evidence" value="ECO:0007669"/>
    <property type="project" value="UniProtKB-KW"/>
</dbReference>
<keyword evidence="2" id="KW-0808">Transferase</keyword>
<evidence type="ECO:0000256" key="2">
    <source>
        <dbReference type="ARBA" id="ARBA00022679"/>
    </source>
</evidence>
<dbReference type="EMBL" id="MHKI01000018">
    <property type="protein sequence ID" value="OGY86503.1"/>
    <property type="molecule type" value="Genomic_DNA"/>
</dbReference>
<evidence type="ECO:0000256" key="3">
    <source>
        <dbReference type="ARBA" id="ARBA00022695"/>
    </source>
</evidence>
<name>A0A1G2BBB3_9BACT</name>
<evidence type="ECO:0000256" key="1">
    <source>
        <dbReference type="ARBA" id="ARBA00001946"/>
    </source>
</evidence>
<reference evidence="9 10" key="1">
    <citation type="journal article" date="2016" name="Nat. Commun.">
        <title>Thousands of microbial genomes shed light on interconnected biogeochemical processes in an aquifer system.</title>
        <authorList>
            <person name="Anantharaman K."/>
            <person name="Brown C.T."/>
            <person name="Hug L.A."/>
            <person name="Sharon I."/>
            <person name="Castelle C.J."/>
            <person name="Probst A.J."/>
            <person name="Thomas B.C."/>
            <person name="Singh A."/>
            <person name="Wilkins M.J."/>
            <person name="Karaoz U."/>
            <person name="Brodie E.L."/>
            <person name="Williams K.H."/>
            <person name="Hubbard S.S."/>
            <person name="Banfield J.F."/>
        </authorList>
    </citation>
    <scope>NUCLEOTIDE SEQUENCE [LARGE SCALE GENOMIC DNA]</scope>
</reference>
<keyword evidence="7" id="KW-0460">Magnesium</keyword>
<dbReference type="NCBIfam" id="NF047752">
    <property type="entry name" value="MntA_antitoxin"/>
    <property type="match status" value="1"/>
</dbReference>
<accession>A0A1G2BBB3</accession>
<evidence type="ECO:0000256" key="4">
    <source>
        <dbReference type="ARBA" id="ARBA00022723"/>
    </source>
</evidence>
<gene>
    <name evidence="9" type="ORF">A2319_01930</name>
</gene>
<keyword evidence="3" id="KW-0548">Nucleotidyltransferase</keyword>
<evidence type="ECO:0000256" key="5">
    <source>
        <dbReference type="ARBA" id="ARBA00022741"/>
    </source>
</evidence>
<dbReference type="GO" id="GO:0005524">
    <property type="term" value="F:ATP binding"/>
    <property type="evidence" value="ECO:0007669"/>
    <property type="project" value="UniProtKB-KW"/>
</dbReference>
<evidence type="ECO:0000259" key="8">
    <source>
        <dbReference type="Pfam" id="PF18765"/>
    </source>
</evidence>
<feature type="domain" description="Polymerase beta nucleotidyltransferase" evidence="8">
    <location>
        <begin position="11"/>
        <end position="98"/>
    </location>
</feature>
<evidence type="ECO:0000313" key="10">
    <source>
        <dbReference type="Proteomes" id="UP000176420"/>
    </source>
</evidence>
<organism evidence="9 10">
    <name type="scientific">Candidatus Kerfeldbacteria bacterium RIFOXYB2_FULL_38_14</name>
    <dbReference type="NCBI Taxonomy" id="1798547"/>
    <lineage>
        <taxon>Bacteria</taxon>
        <taxon>Candidatus Kerfeldiibacteriota</taxon>
    </lineage>
</organism>
<keyword evidence="6" id="KW-0067">ATP-binding</keyword>
<dbReference type="Proteomes" id="UP000176420">
    <property type="component" value="Unassembled WGS sequence"/>
</dbReference>
<evidence type="ECO:0000313" key="9">
    <source>
        <dbReference type="EMBL" id="OGY86503.1"/>
    </source>
</evidence>
<dbReference type="AlphaFoldDB" id="A0A1G2BBB3"/>
<comment type="caution">
    <text evidence="9">The sequence shown here is derived from an EMBL/GenBank/DDBJ whole genome shotgun (WGS) entry which is preliminary data.</text>
</comment>
<evidence type="ECO:0000256" key="7">
    <source>
        <dbReference type="ARBA" id="ARBA00022842"/>
    </source>
</evidence>
<dbReference type="InterPro" id="IPR043519">
    <property type="entry name" value="NT_sf"/>
</dbReference>
<dbReference type="GO" id="GO:0046872">
    <property type="term" value="F:metal ion binding"/>
    <property type="evidence" value="ECO:0007669"/>
    <property type="project" value="UniProtKB-KW"/>
</dbReference>
<keyword evidence="5" id="KW-0547">Nucleotide-binding</keyword>
<dbReference type="PANTHER" id="PTHR33571:SF14">
    <property type="entry name" value="PROTEIN ADENYLYLTRANSFERASE MJ0435-RELATED"/>
    <property type="match status" value="1"/>
</dbReference>
<comment type="cofactor">
    <cofactor evidence="1">
        <name>Mg(2+)</name>
        <dbReference type="ChEBI" id="CHEBI:18420"/>
    </cofactor>
</comment>
<dbReference type="InterPro" id="IPR041633">
    <property type="entry name" value="Polbeta"/>
</dbReference>
<protein>
    <recommendedName>
        <fullName evidence="8">Polymerase beta nucleotidyltransferase domain-containing protein</fullName>
    </recommendedName>
</protein>
<proteinExistence type="predicted"/>
<dbReference type="SUPFAM" id="SSF81301">
    <property type="entry name" value="Nucleotidyltransferase"/>
    <property type="match status" value="1"/>
</dbReference>
<dbReference type="InterPro" id="IPR052038">
    <property type="entry name" value="Type-VII_TA_antitoxin"/>
</dbReference>
<keyword evidence="4" id="KW-0479">Metal-binding</keyword>
<dbReference type="PANTHER" id="PTHR33571">
    <property type="entry name" value="SSL8005 PROTEIN"/>
    <property type="match status" value="1"/>
</dbReference>
<dbReference type="Gene3D" id="3.30.460.10">
    <property type="entry name" value="Beta Polymerase, domain 2"/>
    <property type="match status" value="1"/>
</dbReference>